<organism evidence="2 3">
    <name type="scientific">Ilumatobacter coccineus (strain NBRC 103263 / KCTC 29153 / YM16-304)</name>
    <dbReference type="NCBI Taxonomy" id="1313172"/>
    <lineage>
        <taxon>Bacteria</taxon>
        <taxon>Bacillati</taxon>
        <taxon>Actinomycetota</taxon>
        <taxon>Acidimicrobiia</taxon>
        <taxon>Acidimicrobiales</taxon>
        <taxon>Ilumatobacteraceae</taxon>
        <taxon>Ilumatobacter</taxon>
    </lineage>
</organism>
<gene>
    <name evidence="2" type="ORF">YM304_20630</name>
</gene>
<feature type="region of interest" description="Disordered" evidence="1">
    <location>
        <begin position="1"/>
        <end position="45"/>
    </location>
</feature>
<accession>A0A6C7E6H5</accession>
<evidence type="ECO:0000313" key="3">
    <source>
        <dbReference type="Proteomes" id="UP000011863"/>
    </source>
</evidence>
<dbReference type="Proteomes" id="UP000011863">
    <property type="component" value="Chromosome"/>
</dbReference>
<evidence type="ECO:0000256" key="1">
    <source>
        <dbReference type="SAM" id="MobiDB-lite"/>
    </source>
</evidence>
<proteinExistence type="predicted"/>
<dbReference type="AlphaFoldDB" id="A0A6C7E6H5"/>
<evidence type="ECO:0008006" key="4">
    <source>
        <dbReference type="Google" id="ProtNLM"/>
    </source>
</evidence>
<dbReference type="OrthoDB" id="5188346at2"/>
<protein>
    <recommendedName>
        <fullName evidence="4">DUF1844 domain-containing protein</fullName>
    </recommendedName>
</protein>
<dbReference type="EMBL" id="AP012057">
    <property type="protein sequence ID" value="BAN02377.1"/>
    <property type="molecule type" value="Genomic_DNA"/>
</dbReference>
<evidence type="ECO:0000313" key="2">
    <source>
        <dbReference type="EMBL" id="BAN02377.1"/>
    </source>
</evidence>
<keyword evidence="3" id="KW-1185">Reference proteome</keyword>
<dbReference type="KEGG" id="aym:YM304_20630"/>
<name>A0A6C7E6H5_ILUCY</name>
<dbReference type="RefSeq" id="WP_015441624.1">
    <property type="nucleotide sequence ID" value="NC_020520.1"/>
</dbReference>
<sequence length="139" mass="14566">MSDSDFDDLNANLSGFGSADDDDGGEATDGPAGPGEFDLSDLDPEQRSQIEEAQQAMEEARARLADVPAEVVVTNHVMGLYELAAIHLSAEEPDLVQAALAIDAVACLVDGLGDRLGPDAPTMVEALNNIRLAFVQIKG</sequence>
<reference evidence="2 3" key="1">
    <citation type="journal article" date="2013" name="Int. J. Syst. Evol. Microbiol.">
        <title>Ilumatobacter nonamiense sp. nov. and Ilumatobacter coccineum sp. nov., isolated from seashore sand.</title>
        <authorList>
            <person name="Matsumoto A."/>
            <person name="Kasai H."/>
            <person name="Matsuo Y."/>
            <person name="Shizuri Y."/>
            <person name="Ichikawa N."/>
            <person name="Fujita N."/>
            <person name="Omura S."/>
            <person name="Takahashi Y."/>
        </authorList>
    </citation>
    <scope>NUCLEOTIDE SEQUENCE [LARGE SCALE GENOMIC DNA]</scope>
    <source>
        <strain evidence="3">NBRC 103263 / KCTC 29153 / YM16-304</strain>
    </source>
</reference>